<comment type="caution">
    <text evidence="2">The sequence shown here is derived from an EMBL/GenBank/DDBJ whole genome shotgun (WGS) entry which is preliminary data.</text>
</comment>
<dbReference type="OrthoDB" id="8455292at2"/>
<keyword evidence="3" id="KW-1185">Reference proteome</keyword>
<dbReference type="Pfam" id="PF10098">
    <property type="entry name" value="DUF2336"/>
    <property type="match status" value="1"/>
</dbReference>
<sequence length="377" mass="39974">MPSRIASELAQLARLARDGGLDLSQVSLRVKADLLMSSPRPPQEDLDAFREMGEALIPAIDEATAVILARKLAGWRYAPASVLQALKSRGGAVLVALLRHGMPLPAAEIEALAERGDDEIALAIAERADLTATAALILVDRDLRPVDLALIANAASPLPHMVLDQLLERSRTEPSYAQLLLARPDIASADLAPLYLQAGAQRKTAIIESLTALDSFAPAERRPQLAPDLFAGWLTTASNDPAGAFGAIASYVGGGQALAEAMEADTSRDLVALALTAAGASVEDATRFMIRLGDEAAHSVDRIFALVALMRLVRPAVALKIIMQVAGVRAPVVTRRGRHQPAMDPSNSPNRSGAAKPESQTLISDVMRKLGLRRENG</sequence>
<dbReference type="Proteomes" id="UP000236919">
    <property type="component" value="Unassembled WGS sequence"/>
</dbReference>
<evidence type="ECO:0000313" key="3">
    <source>
        <dbReference type="Proteomes" id="UP000236919"/>
    </source>
</evidence>
<dbReference type="InterPro" id="IPR019285">
    <property type="entry name" value="DUF2336"/>
</dbReference>
<gene>
    <name evidence="2" type="ORF">CYD53_11649</name>
</gene>
<organism evidence="2 3">
    <name type="scientific">Bosea psychrotolerans</name>
    <dbReference type="NCBI Taxonomy" id="1871628"/>
    <lineage>
        <taxon>Bacteria</taxon>
        <taxon>Pseudomonadati</taxon>
        <taxon>Pseudomonadota</taxon>
        <taxon>Alphaproteobacteria</taxon>
        <taxon>Hyphomicrobiales</taxon>
        <taxon>Boseaceae</taxon>
        <taxon>Bosea</taxon>
    </lineage>
</organism>
<evidence type="ECO:0000313" key="2">
    <source>
        <dbReference type="EMBL" id="POR48026.1"/>
    </source>
</evidence>
<reference evidence="2 3" key="1">
    <citation type="submission" date="2018-01" db="EMBL/GenBank/DDBJ databases">
        <title>Genomic Encyclopedia of Type Strains, Phase III (KMG-III): the genomes of soil and plant-associated and newly described type strains.</title>
        <authorList>
            <person name="Whitman W."/>
        </authorList>
    </citation>
    <scope>NUCLEOTIDE SEQUENCE [LARGE SCALE GENOMIC DNA]</scope>
    <source>
        <strain evidence="2 3">1131</strain>
    </source>
</reference>
<dbReference type="RefSeq" id="WP_103720308.1">
    <property type="nucleotide sequence ID" value="NZ_PQFZ01000016.1"/>
</dbReference>
<accession>A0A2S4LZX6</accession>
<proteinExistence type="predicted"/>
<evidence type="ECO:0000256" key="1">
    <source>
        <dbReference type="SAM" id="MobiDB-lite"/>
    </source>
</evidence>
<dbReference type="AlphaFoldDB" id="A0A2S4LZX6"/>
<feature type="region of interest" description="Disordered" evidence="1">
    <location>
        <begin position="336"/>
        <end position="360"/>
    </location>
</feature>
<name>A0A2S4LZX6_9HYPH</name>
<dbReference type="EMBL" id="PQFZ01000016">
    <property type="protein sequence ID" value="POR48026.1"/>
    <property type="molecule type" value="Genomic_DNA"/>
</dbReference>
<protein>
    <submittedName>
        <fullName evidence="2">Uncharacterized protein DUF2336</fullName>
    </submittedName>
</protein>